<organism evidence="2 3">
    <name type="scientific">Brassica campestris</name>
    <name type="common">Field mustard</name>
    <dbReference type="NCBI Taxonomy" id="3711"/>
    <lineage>
        <taxon>Eukaryota</taxon>
        <taxon>Viridiplantae</taxon>
        <taxon>Streptophyta</taxon>
        <taxon>Embryophyta</taxon>
        <taxon>Tracheophyta</taxon>
        <taxon>Spermatophyta</taxon>
        <taxon>Magnoliopsida</taxon>
        <taxon>eudicotyledons</taxon>
        <taxon>Gunneridae</taxon>
        <taxon>Pentapetalae</taxon>
        <taxon>rosids</taxon>
        <taxon>malvids</taxon>
        <taxon>Brassicales</taxon>
        <taxon>Brassicaceae</taxon>
        <taxon>Brassiceae</taxon>
        <taxon>Brassica</taxon>
    </lineage>
</organism>
<dbReference type="GO" id="GO:0016491">
    <property type="term" value="F:oxidoreductase activity"/>
    <property type="evidence" value="ECO:0007669"/>
    <property type="project" value="InterPro"/>
</dbReference>
<evidence type="ECO:0000313" key="3">
    <source>
        <dbReference type="Proteomes" id="UP000011750"/>
    </source>
</evidence>
<dbReference type="InterPro" id="IPR029510">
    <property type="entry name" value="Ald_DH_CS_GLU"/>
</dbReference>
<dbReference type="InParanoid" id="M4F339"/>
<dbReference type="EnsemblPlants" id="Bra035489.1">
    <property type="protein sequence ID" value="Bra035489.1-P"/>
    <property type="gene ID" value="Bra035489"/>
</dbReference>
<feature type="active site" evidence="1">
    <location>
        <position position="259"/>
    </location>
</feature>
<dbReference type="Gramene" id="Bra035489.1">
    <property type="protein sequence ID" value="Bra035489.1-P"/>
    <property type="gene ID" value="Bra035489"/>
</dbReference>
<protein>
    <submittedName>
        <fullName evidence="2">Uncharacterized protein</fullName>
    </submittedName>
</protein>
<dbReference type="Proteomes" id="UP000011750">
    <property type="component" value="Chromosome A08"/>
</dbReference>
<reference evidence="2 3" key="2">
    <citation type="journal article" date="2018" name="Hortic Res">
        <title>Improved Brassica rapa reference genome by single-molecule sequencing and chromosome conformation capture technologies.</title>
        <authorList>
            <person name="Zhang L."/>
            <person name="Cai X."/>
            <person name="Wu J."/>
            <person name="Liu M."/>
            <person name="Grob S."/>
            <person name="Cheng F."/>
            <person name="Liang J."/>
            <person name="Cai C."/>
            <person name="Liu Z."/>
            <person name="Liu B."/>
            <person name="Wang F."/>
            <person name="Li S."/>
            <person name="Liu F."/>
            <person name="Li X."/>
            <person name="Cheng L."/>
            <person name="Yang W."/>
            <person name="Li M.H."/>
            <person name="Grossniklaus U."/>
            <person name="Zheng H."/>
            <person name="Wang X."/>
        </authorList>
    </citation>
    <scope>NUCLEOTIDE SEQUENCE [LARGE SCALE GENOMIC DNA]</scope>
    <source>
        <strain evidence="2 3">cv. Chiifu-401-42</strain>
    </source>
</reference>
<dbReference type="PROSITE" id="PS00687">
    <property type="entry name" value="ALDEHYDE_DEHYDR_GLU"/>
    <property type="match status" value="1"/>
</dbReference>
<dbReference type="HOGENOM" id="CLU_998729_0_0_1"/>
<sequence length="279" mass="30483">MRRSLCLAAAIDAAEDPVRLRHVLLPRLERSDELEDQQPKDLYERFVNALDELSDDTLPDLKEKALKVETKELGETLDVASKLCLKWCSPFAPWREAHSSNGSVATYHLGEGGFHKVRAMGALSRGEQVEGERHGEINIRVALVGVNTHGHLFLNATSGTHIYFDKETNAGESYFYRLVSQDNWLPSAAPLLKTYANVETLSTAELSEFVIAAPSQAGEGVKPEENQAPPFVAAMDGCLFEQGGDDDNLEAISVPAKLEIGGNSPAQVSAEKVKKARKA</sequence>
<name>M4F339_BRACM</name>
<keyword evidence="3" id="KW-1185">Reference proteome</keyword>
<reference evidence="2 3" key="1">
    <citation type="journal article" date="2011" name="Nat. Genet.">
        <title>The genome of the mesopolyploid crop species Brassica rapa.</title>
        <authorList>
            <consortium name="Brassica rapa Genome Sequencing Project Consortium"/>
            <person name="Wang X."/>
            <person name="Wang H."/>
            <person name="Wang J."/>
            <person name="Sun R."/>
            <person name="Wu J."/>
            <person name="Liu S."/>
            <person name="Bai Y."/>
            <person name="Mun J.H."/>
            <person name="Bancroft I."/>
            <person name="Cheng F."/>
            <person name="Huang S."/>
            <person name="Li X."/>
            <person name="Hua W."/>
            <person name="Wang J."/>
            <person name="Wang X."/>
            <person name="Freeling M."/>
            <person name="Pires J.C."/>
            <person name="Paterson A.H."/>
            <person name="Chalhoub B."/>
            <person name="Wang B."/>
            <person name="Hayward A."/>
            <person name="Sharpe A.G."/>
            <person name="Park B.S."/>
            <person name="Weisshaar B."/>
            <person name="Liu B."/>
            <person name="Li B."/>
            <person name="Liu B."/>
            <person name="Tong C."/>
            <person name="Song C."/>
            <person name="Duran C."/>
            <person name="Peng C."/>
            <person name="Geng C."/>
            <person name="Koh C."/>
            <person name="Lin C."/>
            <person name="Edwards D."/>
            <person name="Mu D."/>
            <person name="Shen D."/>
            <person name="Soumpourou E."/>
            <person name="Li F."/>
            <person name="Fraser F."/>
            <person name="Conant G."/>
            <person name="Lassalle G."/>
            <person name="King G.J."/>
            <person name="Bonnema G."/>
            <person name="Tang H."/>
            <person name="Wang H."/>
            <person name="Belcram H."/>
            <person name="Zhou H."/>
            <person name="Hirakawa H."/>
            <person name="Abe H."/>
            <person name="Guo H."/>
            <person name="Wang H."/>
            <person name="Jin H."/>
            <person name="Parkin I.A."/>
            <person name="Batley J."/>
            <person name="Kim J.S."/>
            <person name="Just J."/>
            <person name="Li J."/>
            <person name="Xu J."/>
            <person name="Deng J."/>
            <person name="Kim J.A."/>
            <person name="Li J."/>
            <person name="Yu J."/>
            <person name="Meng J."/>
            <person name="Wang J."/>
            <person name="Min J."/>
            <person name="Poulain J."/>
            <person name="Wang J."/>
            <person name="Hatakeyama K."/>
            <person name="Wu K."/>
            <person name="Wang L."/>
            <person name="Fang L."/>
            <person name="Trick M."/>
            <person name="Links M.G."/>
            <person name="Zhao M."/>
            <person name="Jin M."/>
            <person name="Ramchiary N."/>
            <person name="Drou N."/>
            <person name="Berkman P.J."/>
            <person name="Cai Q."/>
            <person name="Huang Q."/>
            <person name="Li R."/>
            <person name="Tabata S."/>
            <person name="Cheng S."/>
            <person name="Zhang S."/>
            <person name="Zhang S."/>
            <person name="Huang S."/>
            <person name="Sato S."/>
            <person name="Sun S."/>
            <person name="Kwon S.J."/>
            <person name="Choi S.R."/>
            <person name="Lee T.H."/>
            <person name="Fan W."/>
            <person name="Zhao X."/>
            <person name="Tan X."/>
            <person name="Xu X."/>
            <person name="Wang Y."/>
            <person name="Qiu Y."/>
            <person name="Yin Y."/>
            <person name="Li Y."/>
            <person name="Du Y."/>
            <person name="Liao Y."/>
            <person name="Lim Y."/>
            <person name="Narusaka Y."/>
            <person name="Wang Y."/>
            <person name="Wang Z."/>
            <person name="Li Z."/>
            <person name="Wang Z."/>
            <person name="Xiong Z."/>
            <person name="Zhang Z."/>
        </authorList>
    </citation>
    <scope>NUCLEOTIDE SEQUENCE [LARGE SCALE GENOMIC DNA]</scope>
    <source>
        <strain evidence="2 3">cv. Chiifu-401-42</strain>
    </source>
</reference>
<reference evidence="2" key="3">
    <citation type="submission" date="2023-03" db="UniProtKB">
        <authorList>
            <consortium name="EnsemblPlants"/>
        </authorList>
    </citation>
    <scope>IDENTIFICATION</scope>
    <source>
        <strain evidence="2">cv. Chiifu-401-42</strain>
    </source>
</reference>
<evidence type="ECO:0000256" key="1">
    <source>
        <dbReference type="PROSITE-ProRule" id="PRU10007"/>
    </source>
</evidence>
<dbReference type="AlphaFoldDB" id="M4F339"/>
<evidence type="ECO:0000313" key="2">
    <source>
        <dbReference type="EnsemblPlants" id="Bra035489.1-P"/>
    </source>
</evidence>
<proteinExistence type="predicted"/>
<accession>M4F339</accession>